<evidence type="ECO:0000313" key="1">
    <source>
        <dbReference type="EMBL" id="RRG17567.1"/>
    </source>
</evidence>
<dbReference type="EMBL" id="RHGY01000008">
    <property type="protein sequence ID" value="RRG17567.1"/>
    <property type="molecule type" value="Genomic_DNA"/>
</dbReference>
<accession>A0A3P2R9W8</accession>
<name>A0A3P2R9W8_WEIVI</name>
<dbReference type="Proteomes" id="UP000275836">
    <property type="component" value="Unassembled WGS sequence"/>
</dbReference>
<reference evidence="1 2" key="1">
    <citation type="submission" date="2018-10" db="EMBL/GenBank/DDBJ databases">
        <title>Draft genome sequence of Weissella viridescens UCO-SMC3.</title>
        <authorList>
            <person name="Garcia-Cancino A."/>
            <person name="Espinoza-Monje M."/>
            <person name="Albarracin L."/>
            <person name="Garcia-Castillo V."/>
            <person name="Campos-Martin J."/>
            <person name="Nakano Y."/>
            <person name="Guitierrez-Zamorano C."/>
            <person name="Ikeda-Ohtsubo W."/>
            <person name="Morita H."/>
            <person name="Kitazawa H."/>
            <person name="Villena J."/>
        </authorList>
    </citation>
    <scope>NUCLEOTIDE SEQUENCE [LARGE SCALE GENOMIC DNA]</scope>
    <source>
        <strain evidence="1 2">UCO-SMC3</strain>
    </source>
</reference>
<comment type="caution">
    <text evidence="1">The sequence shown here is derived from an EMBL/GenBank/DDBJ whole genome shotgun (WGS) entry which is preliminary data.</text>
</comment>
<dbReference type="OrthoDB" id="9906742at2"/>
<dbReference type="AlphaFoldDB" id="A0A3P2R9W8"/>
<sequence length="95" mass="10574">MEVEPAIGEAKAMFEQLGWNYIVKTSDDVKISGNVKKNLPGDADAAAFAADYDKFTAPEGWQLTSAAEAFPLVIFENEHVPFFQDIFQKLFNKEA</sequence>
<evidence type="ECO:0000313" key="2">
    <source>
        <dbReference type="Proteomes" id="UP000275836"/>
    </source>
</evidence>
<organism evidence="1 2">
    <name type="scientific">Weissella viridescens</name>
    <name type="common">Lactobacillus viridescens</name>
    <dbReference type="NCBI Taxonomy" id="1629"/>
    <lineage>
        <taxon>Bacteria</taxon>
        <taxon>Bacillati</taxon>
        <taxon>Bacillota</taxon>
        <taxon>Bacilli</taxon>
        <taxon>Lactobacillales</taxon>
        <taxon>Lactobacillaceae</taxon>
        <taxon>Weissella</taxon>
    </lineage>
</organism>
<dbReference type="RefSeq" id="WP_124943699.1">
    <property type="nucleotide sequence ID" value="NZ_RHGY01000008.1"/>
</dbReference>
<proteinExistence type="predicted"/>
<gene>
    <name evidence="1" type="ORF">D3P96_07265</name>
</gene>
<protein>
    <submittedName>
        <fullName evidence="1">Uncharacterized protein</fullName>
    </submittedName>
</protein>